<evidence type="ECO:0000256" key="1">
    <source>
        <dbReference type="ARBA" id="ARBA00009437"/>
    </source>
</evidence>
<dbReference type="InterPro" id="IPR036390">
    <property type="entry name" value="WH_DNA-bd_sf"/>
</dbReference>
<dbReference type="AlphaFoldDB" id="A0A085JMB1"/>
<dbReference type="RefSeq" id="WP_029990726.1">
    <property type="nucleotide sequence ID" value="NZ_ATMJ01000030.1"/>
</dbReference>
<feature type="domain" description="HTH lysR-type" evidence="5">
    <location>
        <begin position="10"/>
        <end position="67"/>
    </location>
</feature>
<dbReference type="PRINTS" id="PR00039">
    <property type="entry name" value="HTHLYSR"/>
</dbReference>
<dbReference type="GO" id="GO:0006351">
    <property type="term" value="P:DNA-templated transcription"/>
    <property type="evidence" value="ECO:0007669"/>
    <property type="project" value="TreeGrafter"/>
</dbReference>
<reference evidence="6 7" key="1">
    <citation type="submission" date="2014-05" db="EMBL/GenBank/DDBJ databases">
        <title>ATOL: Assembling a taxonomically balanced genome-scale reconstruction of the evolutionary history of the Enterobacteriaceae.</title>
        <authorList>
            <person name="Plunkett G.III."/>
            <person name="Neeno-Eckwall E.C."/>
            <person name="Glasner J.D."/>
            <person name="Perna N.T."/>
        </authorList>
    </citation>
    <scope>NUCLEOTIDE SEQUENCE [LARGE SCALE GENOMIC DNA]</scope>
    <source>
        <strain evidence="6 7">ATCC 33301</strain>
    </source>
</reference>
<comment type="similarity">
    <text evidence="1">Belongs to the LysR transcriptional regulatory family.</text>
</comment>
<dbReference type="GO" id="GO:0043565">
    <property type="term" value="F:sequence-specific DNA binding"/>
    <property type="evidence" value="ECO:0007669"/>
    <property type="project" value="TreeGrafter"/>
</dbReference>
<evidence type="ECO:0000313" key="7">
    <source>
        <dbReference type="Proteomes" id="UP000028602"/>
    </source>
</evidence>
<evidence type="ECO:0000256" key="4">
    <source>
        <dbReference type="ARBA" id="ARBA00023163"/>
    </source>
</evidence>
<evidence type="ECO:0000313" key="6">
    <source>
        <dbReference type="EMBL" id="KFD21607.1"/>
    </source>
</evidence>
<dbReference type="CDD" id="cd08422">
    <property type="entry name" value="PBP2_CrgA_like"/>
    <property type="match status" value="1"/>
</dbReference>
<dbReference type="PANTHER" id="PTHR30537:SF5">
    <property type="entry name" value="HTH-TYPE TRANSCRIPTIONAL ACTIVATOR TTDR-RELATED"/>
    <property type="match status" value="1"/>
</dbReference>
<keyword evidence="2" id="KW-0805">Transcription regulation</keyword>
<proteinExistence type="inferred from homology"/>
<dbReference type="GO" id="GO:0003700">
    <property type="term" value="F:DNA-binding transcription factor activity"/>
    <property type="evidence" value="ECO:0007669"/>
    <property type="project" value="InterPro"/>
</dbReference>
<dbReference type="SUPFAM" id="SSF46785">
    <property type="entry name" value="Winged helix' DNA-binding domain"/>
    <property type="match status" value="1"/>
</dbReference>
<comment type="caution">
    <text evidence="6">The sequence shown here is derived from an EMBL/GenBank/DDBJ whole genome shotgun (WGS) entry which is preliminary data.</text>
</comment>
<dbReference type="Gene3D" id="1.10.10.10">
    <property type="entry name" value="Winged helix-like DNA-binding domain superfamily/Winged helix DNA-binding domain"/>
    <property type="match status" value="1"/>
</dbReference>
<dbReference type="eggNOG" id="COG0583">
    <property type="taxonomic scope" value="Bacteria"/>
</dbReference>
<dbReference type="PROSITE" id="PS50931">
    <property type="entry name" value="HTH_LYSR"/>
    <property type="match status" value="1"/>
</dbReference>
<evidence type="ECO:0000259" key="5">
    <source>
        <dbReference type="PROSITE" id="PS50931"/>
    </source>
</evidence>
<sequence>MKIIPAGSIDRIELMQTFIRIVESGSLSATARQLGVSQPTISRRLQALENMLGQKLILRTTHALKLTDDGERCYRHAGQLVGNWHALEDDLTQTRDEPVGTLRVRAPHAFGQDQLIGPLVRWLKHSPELNIEWMLNDRTPDFVAENIDCAIQVGALSDPGLVAIQIAEVPRRIVATPDLLALAPELKTLPELAALPWLSLSTFYRTEVTLKNVHTGISQTITIHPRLSSDSIFAIHKAALSGLGVGLISSWVTEDDLAAGRLQEPLPEWQATALPVWLTYPWASYYPARMRHFLAMIKQVMPTLTGIRPAATDSSVRKN</sequence>
<dbReference type="EMBL" id="JMPR01000013">
    <property type="protein sequence ID" value="KFD21607.1"/>
    <property type="molecule type" value="Genomic_DNA"/>
</dbReference>
<evidence type="ECO:0000256" key="3">
    <source>
        <dbReference type="ARBA" id="ARBA00023125"/>
    </source>
</evidence>
<gene>
    <name evidence="6" type="ORF">GTPT_0706</name>
</gene>
<dbReference type="FunFam" id="1.10.10.10:FF:000001">
    <property type="entry name" value="LysR family transcriptional regulator"/>
    <property type="match status" value="1"/>
</dbReference>
<dbReference type="Proteomes" id="UP000028602">
    <property type="component" value="Unassembled WGS sequence"/>
</dbReference>
<keyword evidence="4" id="KW-0804">Transcription</keyword>
<organism evidence="6 7">
    <name type="scientific">Tatumella ptyseos ATCC 33301</name>
    <dbReference type="NCBI Taxonomy" id="1005995"/>
    <lineage>
        <taxon>Bacteria</taxon>
        <taxon>Pseudomonadati</taxon>
        <taxon>Pseudomonadota</taxon>
        <taxon>Gammaproteobacteria</taxon>
        <taxon>Enterobacterales</taxon>
        <taxon>Erwiniaceae</taxon>
        <taxon>Tatumella</taxon>
    </lineage>
</organism>
<keyword evidence="3" id="KW-0238">DNA-binding</keyword>
<dbReference type="OrthoDB" id="8723543at2"/>
<dbReference type="SUPFAM" id="SSF53850">
    <property type="entry name" value="Periplasmic binding protein-like II"/>
    <property type="match status" value="1"/>
</dbReference>
<dbReference type="PANTHER" id="PTHR30537">
    <property type="entry name" value="HTH-TYPE TRANSCRIPTIONAL REGULATOR"/>
    <property type="match status" value="1"/>
</dbReference>
<dbReference type="InterPro" id="IPR036388">
    <property type="entry name" value="WH-like_DNA-bd_sf"/>
</dbReference>
<dbReference type="InterPro" id="IPR058163">
    <property type="entry name" value="LysR-type_TF_proteobact-type"/>
</dbReference>
<dbReference type="Pfam" id="PF00126">
    <property type="entry name" value="HTH_1"/>
    <property type="match status" value="1"/>
</dbReference>
<accession>A0A085JMB1</accession>
<protein>
    <submittedName>
        <fullName evidence="6">LysR family transcriptional regulator</fullName>
    </submittedName>
</protein>
<dbReference type="InterPro" id="IPR005119">
    <property type="entry name" value="LysR_subst-bd"/>
</dbReference>
<dbReference type="InterPro" id="IPR000847">
    <property type="entry name" value="LysR_HTH_N"/>
</dbReference>
<name>A0A085JMB1_9GAMM</name>
<dbReference type="Pfam" id="PF03466">
    <property type="entry name" value="LysR_substrate"/>
    <property type="match status" value="1"/>
</dbReference>
<keyword evidence="7" id="KW-1185">Reference proteome</keyword>
<evidence type="ECO:0000256" key="2">
    <source>
        <dbReference type="ARBA" id="ARBA00023015"/>
    </source>
</evidence>
<dbReference type="Gene3D" id="3.40.190.290">
    <property type="match status" value="1"/>
</dbReference>